<keyword evidence="1" id="KW-0449">Lipoprotein</keyword>
<organism evidence="1 2">
    <name type="scientific">Vibrio variabilis</name>
    <dbReference type="NCBI Taxonomy" id="990271"/>
    <lineage>
        <taxon>Bacteria</taxon>
        <taxon>Pseudomonadati</taxon>
        <taxon>Pseudomonadota</taxon>
        <taxon>Gammaproteobacteria</taxon>
        <taxon>Vibrionales</taxon>
        <taxon>Vibrionaceae</taxon>
        <taxon>Vibrio</taxon>
    </lineage>
</organism>
<name>A0ABQ0JQA6_9VIBR</name>
<protein>
    <submittedName>
        <fullName evidence="1">Lipoprotein putative</fullName>
    </submittedName>
</protein>
<proteinExistence type="predicted"/>
<keyword evidence="2" id="KW-1185">Reference proteome</keyword>
<dbReference type="EMBL" id="BBMS01000119">
    <property type="protein sequence ID" value="GAL30923.1"/>
    <property type="molecule type" value="Genomic_DNA"/>
</dbReference>
<reference evidence="2" key="1">
    <citation type="submission" date="2014-09" db="EMBL/GenBank/DDBJ databases">
        <title>Vibrio variabilis JCM 19239. (C206) whole genome shotgun sequence.</title>
        <authorList>
            <person name="Sawabe T."/>
            <person name="Meirelles P."/>
            <person name="Nakanishi M."/>
            <person name="Sayaka M."/>
            <person name="Hattori M."/>
            <person name="Ohkuma M."/>
        </authorList>
    </citation>
    <scope>NUCLEOTIDE SEQUENCE [LARGE SCALE GENOMIC DNA]</scope>
    <source>
        <strain evidence="2">JCM 19239</strain>
    </source>
</reference>
<accession>A0ABQ0JQA6</accession>
<dbReference type="Proteomes" id="UP000029223">
    <property type="component" value="Unassembled WGS sequence"/>
</dbReference>
<gene>
    <name evidence="1" type="ORF">JCM19239_6992</name>
</gene>
<evidence type="ECO:0000313" key="1">
    <source>
        <dbReference type="EMBL" id="GAL30923.1"/>
    </source>
</evidence>
<reference evidence="2" key="2">
    <citation type="submission" date="2014-09" db="EMBL/GenBank/DDBJ databases">
        <authorList>
            <consortium name="NBRP consortium"/>
            <person name="Sawabe T."/>
            <person name="Meirelles P."/>
            <person name="Nakanishi M."/>
            <person name="Sayaka M."/>
            <person name="Hattori M."/>
            <person name="Ohkuma M."/>
        </authorList>
    </citation>
    <scope>NUCLEOTIDE SEQUENCE [LARGE SCALE GENOMIC DNA]</scope>
    <source>
        <strain evidence="2">JCM 19239</strain>
    </source>
</reference>
<evidence type="ECO:0000313" key="2">
    <source>
        <dbReference type="Proteomes" id="UP000029223"/>
    </source>
</evidence>
<comment type="caution">
    <text evidence="1">The sequence shown here is derived from an EMBL/GenBank/DDBJ whole genome shotgun (WGS) entry which is preliminary data.</text>
</comment>
<sequence>MSDEPIIAAIDSRSGNKDFTTMIDSLDDAKDAIDWWVERLGHTLATAGE</sequence>